<dbReference type="InterPro" id="IPR029071">
    <property type="entry name" value="Ubiquitin-like_domsf"/>
</dbReference>
<protein>
    <submittedName>
        <fullName evidence="7">2'-5'-oligoadenylate synthase-like protein isoform X3</fullName>
    </submittedName>
</protein>
<dbReference type="CTD" id="8638"/>
<dbReference type="Gene3D" id="3.30.460.10">
    <property type="entry name" value="Beta Polymerase, domain 2"/>
    <property type="match status" value="1"/>
</dbReference>
<dbReference type="PROSITE" id="PS00833">
    <property type="entry name" value="25A_SYNTH_2"/>
    <property type="match status" value="1"/>
</dbReference>
<dbReference type="SUPFAM" id="SSF81631">
    <property type="entry name" value="PAP/OAS1 substrate-binding domain"/>
    <property type="match status" value="1"/>
</dbReference>
<reference evidence="7" key="1">
    <citation type="submission" date="2025-08" db="UniProtKB">
        <authorList>
            <consortium name="RefSeq"/>
        </authorList>
    </citation>
    <scope>IDENTIFICATION</scope>
    <source>
        <tissue evidence="7">Blood</tissue>
    </source>
</reference>
<dbReference type="Pfam" id="PF00240">
    <property type="entry name" value="ubiquitin"/>
    <property type="match status" value="1"/>
</dbReference>
<dbReference type="GO" id="GO:0005654">
    <property type="term" value="C:nucleoplasm"/>
    <property type="evidence" value="ECO:0007669"/>
    <property type="project" value="TreeGrafter"/>
</dbReference>
<comment type="similarity">
    <text evidence="1">Belongs to the 2-5A synthase family.</text>
</comment>
<dbReference type="SMART" id="SM00213">
    <property type="entry name" value="UBQ"/>
    <property type="match status" value="2"/>
</dbReference>
<name>A0A9W3H2W4_CAMBA</name>
<dbReference type="Pfam" id="PF10421">
    <property type="entry name" value="OAS1_C"/>
    <property type="match status" value="1"/>
</dbReference>
<dbReference type="CDD" id="cd01811">
    <property type="entry name" value="Ubl1_OASL"/>
    <property type="match status" value="1"/>
</dbReference>
<dbReference type="PROSITE" id="PS50053">
    <property type="entry name" value="UBIQUITIN_2"/>
    <property type="match status" value="1"/>
</dbReference>
<keyword evidence="5" id="KW-0051">Antiviral defense</keyword>
<keyword evidence="3" id="KW-0391">Immunity</keyword>
<dbReference type="GO" id="GO:0045071">
    <property type="term" value="P:negative regulation of viral genome replication"/>
    <property type="evidence" value="ECO:0007669"/>
    <property type="project" value="TreeGrafter"/>
</dbReference>
<dbReference type="InterPro" id="IPR000626">
    <property type="entry name" value="Ubiquitin-like_dom"/>
</dbReference>
<evidence type="ECO:0000256" key="4">
    <source>
        <dbReference type="ARBA" id="ARBA00022884"/>
    </source>
</evidence>
<dbReference type="InterPro" id="IPR043519">
    <property type="entry name" value="NT_sf"/>
</dbReference>
<dbReference type="InterPro" id="IPR018952">
    <property type="entry name" value="2-5-oligoAdlate_synth_1_dom2/C"/>
</dbReference>
<dbReference type="Gene3D" id="1.10.1410.20">
    <property type="entry name" value="2'-5'-oligoadenylate synthetase 1, domain 2"/>
    <property type="match status" value="1"/>
</dbReference>
<dbReference type="GO" id="GO:0045087">
    <property type="term" value="P:innate immune response"/>
    <property type="evidence" value="ECO:0007669"/>
    <property type="project" value="UniProtKB-KW"/>
</dbReference>
<evidence type="ECO:0000256" key="2">
    <source>
        <dbReference type="ARBA" id="ARBA00022588"/>
    </source>
</evidence>
<dbReference type="AlphaFoldDB" id="A0A9W3H2W4"/>
<proteinExistence type="inferred from homology"/>
<dbReference type="RefSeq" id="XP_010967909.1">
    <property type="nucleotide sequence ID" value="XM_010969607.2"/>
</dbReference>
<evidence type="ECO:0000313" key="7">
    <source>
        <dbReference type="RefSeq" id="XP_010967909.1"/>
    </source>
</evidence>
<dbReference type="GO" id="GO:0051607">
    <property type="term" value="P:defense response to virus"/>
    <property type="evidence" value="ECO:0007669"/>
    <property type="project" value="UniProtKB-KW"/>
</dbReference>
<dbReference type="FunFam" id="3.10.20.90:FF:000205">
    <property type="entry name" value="2'-5'-oligoadenylate synthase-like protein 2"/>
    <property type="match status" value="1"/>
</dbReference>
<accession>A0A9W3H2W4</accession>
<dbReference type="Gene3D" id="3.10.20.90">
    <property type="entry name" value="Phosphatidylinositol 3-kinase Catalytic Subunit, Chain A, domain 1"/>
    <property type="match status" value="1"/>
</dbReference>
<evidence type="ECO:0000256" key="1">
    <source>
        <dbReference type="ARBA" id="ARBA00009526"/>
    </source>
</evidence>
<sequence>MALPQELFDTPAYKLTTFVQQCLHPSREWKEEVLEVVRTVEYSLRKKCFQRKSRLDKEVWVQKVIKTRETGEPITVTLVPAFGALELYLHKPQPPPEVYVSLIKACNVPGNFSPSFSELQKNFIKHRPAKLKSLLRLVKHWYLEYVKALCPRANLPPLYALELLTIYAWEVGTQENENFDLDRGLVTVMSLLTKYQSLCIFWTKYYTFQNTIIEDFVRKELKNERPIILDPADPTHNVARGYKWETVSQRARQCLKQNCCYNNKHQVCSWNVKSARDIQVTVEQCGYPDLTLTVNPYKLIKEIKEEIQETLGSSAVLRLSFQEPSGERQLLRSRDYLASYGIFSNTRICLLETVPPEIQLFVKNPSGWSHSYAVDPNSLILDLKQQIEEKEELFREEQQLEFQGQVLQDWWRLGICGFQDSDTLILSKKKAGEAQFLPR</sequence>
<dbReference type="GO" id="GO:0003725">
    <property type="term" value="F:double-stranded RNA binding"/>
    <property type="evidence" value="ECO:0007669"/>
    <property type="project" value="TreeGrafter"/>
</dbReference>
<dbReference type="GO" id="GO:0005829">
    <property type="term" value="C:cytosol"/>
    <property type="evidence" value="ECO:0007669"/>
    <property type="project" value="TreeGrafter"/>
</dbReference>
<feature type="domain" description="Ubiquitin-like" evidence="6">
    <location>
        <begin position="358"/>
        <end position="433"/>
    </location>
</feature>
<evidence type="ECO:0000256" key="3">
    <source>
        <dbReference type="ARBA" id="ARBA00022859"/>
    </source>
</evidence>
<dbReference type="SUPFAM" id="SSF81301">
    <property type="entry name" value="Nucleotidyltransferase"/>
    <property type="match status" value="1"/>
</dbReference>
<dbReference type="SUPFAM" id="SSF54236">
    <property type="entry name" value="Ubiquitin-like"/>
    <property type="match status" value="2"/>
</dbReference>
<organism evidence="7">
    <name type="scientific">Camelus bactrianus</name>
    <name type="common">Bactrian camel</name>
    <dbReference type="NCBI Taxonomy" id="9837"/>
    <lineage>
        <taxon>Eukaryota</taxon>
        <taxon>Metazoa</taxon>
        <taxon>Chordata</taxon>
        <taxon>Craniata</taxon>
        <taxon>Vertebrata</taxon>
        <taxon>Euteleostomi</taxon>
        <taxon>Mammalia</taxon>
        <taxon>Eutheria</taxon>
        <taxon>Laurasiatheria</taxon>
        <taxon>Artiodactyla</taxon>
        <taxon>Tylopoda</taxon>
        <taxon>Camelidae</taxon>
        <taxon>Camelus</taxon>
    </lineage>
</organism>
<dbReference type="GO" id="GO:0016020">
    <property type="term" value="C:membrane"/>
    <property type="evidence" value="ECO:0007669"/>
    <property type="project" value="TreeGrafter"/>
</dbReference>
<dbReference type="PANTHER" id="PTHR11258">
    <property type="entry name" value="2-5 OLIGOADENYLATE SYNTHETASE"/>
    <property type="match status" value="1"/>
</dbReference>
<keyword evidence="2" id="KW-0399">Innate immunity</keyword>
<evidence type="ECO:0000259" key="6">
    <source>
        <dbReference type="PROSITE" id="PS50053"/>
    </source>
</evidence>
<dbReference type="InterPro" id="IPR006117">
    <property type="entry name" value="2-5OAS_C_CS"/>
</dbReference>
<evidence type="ECO:0000256" key="5">
    <source>
        <dbReference type="ARBA" id="ARBA00023118"/>
    </source>
</evidence>
<gene>
    <name evidence="7" type="primary">OASL</name>
</gene>
<dbReference type="FunFam" id="1.10.1410.20:FF:000001">
    <property type="entry name" value="2'-5'-oligoadenylate synthetase 1"/>
    <property type="match status" value="1"/>
</dbReference>
<keyword evidence="4" id="KW-0694">RNA-binding</keyword>
<dbReference type="PANTHER" id="PTHR11258:SF16">
    <property type="entry name" value="2'-5'-OLIGOADENYLATE SYNTHASE-LIKE PROTEIN"/>
    <property type="match status" value="1"/>
</dbReference>